<evidence type="ECO:0000313" key="7">
    <source>
        <dbReference type="EMBL" id="CAF0758077.1"/>
    </source>
</evidence>
<evidence type="ECO:0000256" key="3">
    <source>
        <dbReference type="ARBA" id="ARBA00022692"/>
    </source>
</evidence>
<organism evidence="7 10">
    <name type="scientific">Adineta ricciae</name>
    <name type="common">Rotifer</name>
    <dbReference type="NCBI Taxonomy" id="249248"/>
    <lineage>
        <taxon>Eukaryota</taxon>
        <taxon>Metazoa</taxon>
        <taxon>Spiralia</taxon>
        <taxon>Gnathifera</taxon>
        <taxon>Rotifera</taxon>
        <taxon>Eurotatoria</taxon>
        <taxon>Bdelloidea</taxon>
        <taxon>Adinetida</taxon>
        <taxon>Adinetidae</taxon>
        <taxon>Adineta</taxon>
    </lineage>
</organism>
<evidence type="ECO:0000256" key="2">
    <source>
        <dbReference type="ARBA" id="ARBA00008458"/>
    </source>
</evidence>
<dbReference type="OrthoDB" id="67317at2759"/>
<sequence length="134" mass="15204">MKLQWPICGPKLSLCCSIISVWGIIQFLLMGVFFYMEAAPLLDDFEFDHNTTNTKVFKDNLSSAYSQRAHNCWIAAFLYVGLLVIAGSQFITNQKQLVETGHPTSMATRFSGLAADENGFNRQYQMQYNSEQTE</sequence>
<dbReference type="EMBL" id="CAJNOJ010000006">
    <property type="protein sequence ID" value="CAF0758077.1"/>
    <property type="molecule type" value="Genomic_DNA"/>
</dbReference>
<accession>A0A813PUZ6</accession>
<keyword evidence="3 6" id="KW-0812">Transmembrane</keyword>
<evidence type="ECO:0000313" key="9">
    <source>
        <dbReference type="Proteomes" id="UP000663828"/>
    </source>
</evidence>
<feature type="transmembrane region" description="Helical" evidence="6">
    <location>
        <begin position="73"/>
        <end position="92"/>
    </location>
</feature>
<protein>
    <submittedName>
        <fullName evidence="7">Uncharacterized protein</fullName>
    </submittedName>
</protein>
<evidence type="ECO:0000256" key="4">
    <source>
        <dbReference type="ARBA" id="ARBA00022989"/>
    </source>
</evidence>
<keyword evidence="5 6" id="KW-0472">Membrane</keyword>
<proteinExistence type="inferred from homology"/>
<reference evidence="7" key="1">
    <citation type="submission" date="2021-02" db="EMBL/GenBank/DDBJ databases">
        <authorList>
            <person name="Nowell W R."/>
        </authorList>
    </citation>
    <scope>NUCLEOTIDE SEQUENCE</scope>
</reference>
<dbReference type="AlphaFoldDB" id="A0A813PUZ6"/>
<evidence type="ECO:0000313" key="10">
    <source>
        <dbReference type="Proteomes" id="UP000663852"/>
    </source>
</evidence>
<name>A0A813PUZ6_ADIRI</name>
<evidence type="ECO:0000256" key="5">
    <source>
        <dbReference type="ARBA" id="ARBA00023136"/>
    </source>
</evidence>
<comment type="similarity">
    <text evidence="2">Belongs to the RNase K family.</text>
</comment>
<dbReference type="Proteomes" id="UP000663852">
    <property type="component" value="Unassembled WGS sequence"/>
</dbReference>
<comment type="caution">
    <text evidence="7">The sequence shown here is derived from an EMBL/GenBank/DDBJ whole genome shotgun (WGS) entry which is preliminary data.</text>
</comment>
<gene>
    <name evidence="7" type="ORF">EDS130_LOCUS2654</name>
    <name evidence="8" type="ORF">XAT740_LOCUS15325</name>
</gene>
<comment type="subcellular location">
    <subcellularLocation>
        <location evidence="1">Membrane</location>
        <topology evidence="1">Multi-pass membrane protein</topology>
    </subcellularLocation>
</comment>
<evidence type="ECO:0000313" key="8">
    <source>
        <dbReference type="EMBL" id="CAF1042233.1"/>
    </source>
</evidence>
<keyword evidence="9" id="KW-1185">Reference proteome</keyword>
<evidence type="ECO:0000256" key="6">
    <source>
        <dbReference type="SAM" id="Phobius"/>
    </source>
</evidence>
<dbReference type="GO" id="GO:0004521">
    <property type="term" value="F:RNA endonuclease activity"/>
    <property type="evidence" value="ECO:0007669"/>
    <property type="project" value="InterPro"/>
</dbReference>
<keyword evidence="4 6" id="KW-1133">Transmembrane helix</keyword>
<dbReference type="Pfam" id="PF23489">
    <property type="entry name" value="V-ATPase_su_f"/>
    <property type="match status" value="1"/>
</dbReference>
<dbReference type="PANTHER" id="PTHR31733">
    <property type="entry name" value="RIBONUCLEASE KAPPA"/>
    <property type="match status" value="1"/>
</dbReference>
<evidence type="ECO:0000256" key="1">
    <source>
        <dbReference type="ARBA" id="ARBA00004141"/>
    </source>
</evidence>
<dbReference type="Proteomes" id="UP000663828">
    <property type="component" value="Unassembled WGS sequence"/>
</dbReference>
<dbReference type="InterPro" id="IPR026770">
    <property type="entry name" value="RNase_K"/>
</dbReference>
<feature type="transmembrane region" description="Helical" evidence="6">
    <location>
        <begin position="12"/>
        <end position="36"/>
    </location>
</feature>
<dbReference type="EMBL" id="CAJNOR010000943">
    <property type="protein sequence ID" value="CAF1042233.1"/>
    <property type="molecule type" value="Genomic_DNA"/>
</dbReference>
<dbReference type="GO" id="GO:0016020">
    <property type="term" value="C:membrane"/>
    <property type="evidence" value="ECO:0007669"/>
    <property type="project" value="UniProtKB-SubCell"/>
</dbReference>
<dbReference type="InterPro" id="IPR056552">
    <property type="entry name" value="Ribonucl_Kappa"/>
</dbReference>